<dbReference type="InterPro" id="IPR015655">
    <property type="entry name" value="PP2C"/>
</dbReference>
<dbReference type="EMBL" id="HBGH01010411">
    <property type="protein sequence ID" value="CAD9233654.1"/>
    <property type="molecule type" value="Transcribed_RNA"/>
</dbReference>
<dbReference type="Gene3D" id="3.60.40.10">
    <property type="entry name" value="PPM-type phosphatase domain"/>
    <property type="match status" value="1"/>
</dbReference>
<proteinExistence type="inferred from homology"/>
<sequence>MLKKFLKKGGKKNDSGGIIVLDDTEDISGEVSAVNPRAARYSLDGATRKNRNYTFADEDDAGALPKANGPDRAPSAQTQSISRVSNSSAGSGALQRQHSFDESHQREVDPDDEEEVNVGLNARLSLDGDIEKRNQRQGEETASQGAEGVVLVDDKLELPIQIGTCGKPGWEPLKGPNKRQSVEIRKENQDAYCAHAPFMGHPLQMFFGVFDGHGAEGRSISHFARDSVARVLNETYQSMGFKDGMKEIENEAKQTEIHRSRFRALRTAFQHAEKGLMVEGSGIDHVFSGTTGVCAWVIGPDLYCGWVGDSRCILGRKTTQGGRDRIKAIDMSYDQKPIRPDEKKRVRAAGGRIARWRRNLGPLRVWLPRDWIPGLAMTRSIGDTILTEYGVMPVPEMAHLRLTQLDSFLVLASDGIWEFMSSQEVADYVGKLRSDGINPDEAAEALVREAVRRWRRNEVVVDDTTAVVVYLDFEEKPASSSEKRTMKNLFSVGKKASTGDRPMQVMEDGRLVPFNPKNDPGPSN</sequence>
<organism evidence="7">
    <name type="scientific">Compsopogon caeruleus</name>
    <dbReference type="NCBI Taxonomy" id="31354"/>
    <lineage>
        <taxon>Eukaryota</taxon>
        <taxon>Rhodophyta</taxon>
        <taxon>Compsopogonophyceae</taxon>
        <taxon>Compsopogonales</taxon>
        <taxon>Compsopogonaceae</taxon>
        <taxon>Compsopogon</taxon>
    </lineage>
</organism>
<evidence type="ECO:0000313" key="7">
    <source>
        <dbReference type="EMBL" id="CAD9233654.1"/>
    </source>
</evidence>
<dbReference type="InterPro" id="IPR000222">
    <property type="entry name" value="PP2C_BS"/>
</dbReference>
<dbReference type="PROSITE" id="PS01032">
    <property type="entry name" value="PPM_1"/>
    <property type="match status" value="1"/>
</dbReference>
<evidence type="ECO:0000256" key="2">
    <source>
        <dbReference type="ARBA" id="ARBA00022801"/>
    </source>
</evidence>
<evidence type="ECO:0000256" key="1">
    <source>
        <dbReference type="ARBA" id="ARBA00022723"/>
    </source>
</evidence>
<evidence type="ECO:0000259" key="6">
    <source>
        <dbReference type="PROSITE" id="PS51746"/>
    </source>
</evidence>
<feature type="compositionally biased region" description="Basic and acidic residues" evidence="5">
    <location>
        <begin position="98"/>
        <end position="108"/>
    </location>
</feature>
<dbReference type="CDD" id="cd00143">
    <property type="entry name" value="PP2Cc"/>
    <property type="match status" value="1"/>
</dbReference>
<dbReference type="Pfam" id="PF00481">
    <property type="entry name" value="PP2C"/>
    <property type="match status" value="1"/>
</dbReference>
<dbReference type="AlphaFoldDB" id="A0A7S1TEC7"/>
<feature type="compositionally biased region" description="Polar residues" evidence="5">
    <location>
        <begin position="75"/>
        <end position="97"/>
    </location>
</feature>
<reference evidence="7" key="1">
    <citation type="submission" date="2021-01" db="EMBL/GenBank/DDBJ databases">
        <authorList>
            <person name="Corre E."/>
            <person name="Pelletier E."/>
            <person name="Niang G."/>
            <person name="Scheremetjew M."/>
            <person name="Finn R."/>
            <person name="Kale V."/>
            <person name="Holt S."/>
            <person name="Cochrane G."/>
            <person name="Meng A."/>
            <person name="Brown T."/>
            <person name="Cohen L."/>
        </authorList>
    </citation>
    <scope>NUCLEOTIDE SEQUENCE</scope>
    <source>
        <strain evidence="7">SAG 36.94</strain>
    </source>
</reference>
<dbReference type="GO" id="GO:0046872">
    <property type="term" value="F:metal ion binding"/>
    <property type="evidence" value="ECO:0007669"/>
    <property type="project" value="UniProtKB-KW"/>
</dbReference>
<name>A0A7S1TEC7_9RHOD</name>
<dbReference type="PROSITE" id="PS51746">
    <property type="entry name" value="PPM_2"/>
    <property type="match status" value="1"/>
</dbReference>
<dbReference type="InterPro" id="IPR036457">
    <property type="entry name" value="PPM-type-like_dom_sf"/>
</dbReference>
<protein>
    <recommendedName>
        <fullName evidence="6">PPM-type phosphatase domain-containing protein</fullName>
    </recommendedName>
</protein>
<keyword evidence="1" id="KW-0479">Metal-binding</keyword>
<feature type="domain" description="PPM-type phosphatase" evidence="6">
    <location>
        <begin position="161"/>
        <end position="471"/>
    </location>
</feature>
<evidence type="ECO:0000256" key="5">
    <source>
        <dbReference type="SAM" id="MobiDB-lite"/>
    </source>
</evidence>
<dbReference type="SUPFAM" id="SSF81606">
    <property type="entry name" value="PP2C-like"/>
    <property type="match status" value="1"/>
</dbReference>
<gene>
    <name evidence="7" type="ORF">CCAE0312_LOCUS5740</name>
</gene>
<dbReference type="PANTHER" id="PTHR47992">
    <property type="entry name" value="PROTEIN PHOSPHATASE"/>
    <property type="match status" value="1"/>
</dbReference>
<keyword evidence="3 4" id="KW-0904">Protein phosphatase</keyword>
<evidence type="ECO:0000256" key="4">
    <source>
        <dbReference type="RuleBase" id="RU003465"/>
    </source>
</evidence>
<dbReference type="GO" id="GO:0004722">
    <property type="term" value="F:protein serine/threonine phosphatase activity"/>
    <property type="evidence" value="ECO:0007669"/>
    <property type="project" value="InterPro"/>
</dbReference>
<feature type="compositionally biased region" description="Basic and acidic residues" evidence="5">
    <location>
        <begin position="129"/>
        <end position="139"/>
    </location>
</feature>
<dbReference type="InterPro" id="IPR001932">
    <property type="entry name" value="PPM-type_phosphatase-like_dom"/>
</dbReference>
<accession>A0A7S1TEC7</accession>
<feature type="region of interest" description="Disordered" evidence="5">
    <location>
        <begin position="43"/>
        <end position="147"/>
    </location>
</feature>
<comment type="similarity">
    <text evidence="4">Belongs to the PP2C family.</text>
</comment>
<feature type="region of interest" description="Disordered" evidence="5">
    <location>
        <begin position="492"/>
        <end position="524"/>
    </location>
</feature>
<dbReference type="SMART" id="SM00332">
    <property type="entry name" value="PP2Cc"/>
    <property type="match status" value="1"/>
</dbReference>
<evidence type="ECO:0000256" key="3">
    <source>
        <dbReference type="ARBA" id="ARBA00022912"/>
    </source>
</evidence>
<keyword evidence="2 4" id="KW-0378">Hydrolase</keyword>